<gene>
    <name evidence="2" type="ORF">HF295_06510</name>
</gene>
<organism evidence="2 3">
    <name type="scientific">Hujiaoplasma nucleasis</name>
    <dbReference type="NCBI Taxonomy" id="2725268"/>
    <lineage>
        <taxon>Bacteria</taxon>
        <taxon>Bacillati</taxon>
        <taxon>Mycoplasmatota</taxon>
        <taxon>Mollicutes</taxon>
        <taxon>Candidatus Izemoplasmatales</taxon>
        <taxon>Hujiaoplasmataceae</taxon>
        <taxon>Hujiaoplasma</taxon>
    </lineage>
</organism>
<dbReference type="EMBL" id="CP051151">
    <property type="protein sequence ID" value="QLY40521.1"/>
    <property type="molecule type" value="Genomic_DNA"/>
</dbReference>
<name>A0A7L6N4N5_9MOLU</name>
<evidence type="ECO:0000259" key="1">
    <source>
        <dbReference type="Pfam" id="PF12773"/>
    </source>
</evidence>
<proteinExistence type="predicted"/>
<evidence type="ECO:0000313" key="3">
    <source>
        <dbReference type="Proteomes" id="UP000512167"/>
    </source>
</evidence>
<protein>
    <submittedName>
        <fullName evidence="2">Zinc-ribbon domain-containing protein</fullName>
    </submittedName>
</protein>
<dbReference type="Pfam" id="PF12773">
    <property type="entry name" value="DZR"/>
    <property type="match status" value="1"/>
</dbReference>
<dbReference type="Proteomes" id="UP000512167">
    <property type="component" value="Chromosome"/>
</dbReference>
<dbReference type="AlphaFoldDB" id="A0A7L6N4N5"/>
<accession>A0A7L6N4N5</accession>
<feature type="domain" description="DZANK-type" evidence="1">
    <location>
        <begin position="4"/>
        <end position="55"/>
    </location>
</feature>
<dbReference type="InterPro" id="IPR025874">
    <property type="entry name" value="DZR"/>
</dbReference>
<keyword evidence="3" id="KW-1185">Reference proteome</keyword>
<dbReference type="KEGG" id="tbk:HF295_06510"/>
<dbReference type="RefSeq" id="WP_312031360.1">
    <property type="nucleotide sequence ID" value="NZ_CP051151.1"/>
</dbReference>
<sequence length="107" mass="12100">MKRCIYCGRENDSHSKYCKYCGEALNVNVFDDDPTNDDQKRQDNQHIHCPKCDSTNIYMMTREGSDFNESNACCGLLLFGPLGLLCGLSGKKESITFRKCGQCGHEF</sequence>
<evidence type="ECO:0000313" key="2">
    <source>
        <dbReference type="EMBL" id="QLY40521.1"/>
    </source>
</evidence>
<reference evidence="2 3" key="1">
    <citation type="submission" date="2020-04" db="EMBL/GenBank/DDBJ databases">
        <authorList>
            <person name="Zheng R.K."/>
            <person name="Sun C.M."/>
        </authorList>
    </citation>
    <scope>NUCLEOTIDE SEQUENCE [LARGE SCALE GENOMIC DNA]</scope>
    <source>
        <strain evidence="3">zrk29</strain>
    </source>
</reference>